<dbReference type="GO" id="GO:0042597">
    <property type="term" value="C:periplasmic space"/>
    <property type="evidence" value="ECO:0007669"/>
    <property type="project" value="UniProtKB-SubCell"/>
</dbReference>
<evidence type="ECO:0000256" key="6">
    <source>
        <dbReference type="ARBA" id="ARBA00022982"/>
    </source>
</evidence>
<dbReference type="InterPro" id="IPR001235">
    <property type="entry name" value="Copper_blue_Plastocyanin"/>
</dbReference>
<proteinExistence type="predicted"/>
<evidence type="ECO:0000256" key="10">
    <source>
        <dbReference type="SAM" id="SignalP"/>
    </source>
</evidence>
<feature type="binding site" evidence="9">
    <location>
        <position position="60"/>
    </location>
    <ligand>
        <name>Cu cation</name>
        <dbReference type="ChEBI" id="CHEBI:23378"/>
    </ligand>
</feature>
<keyword evidence="5" id="KW-0574">Periplasm</keyword>
<evidence type="ECO:0000313" key="12">
    <source>
        <dbReference type="EMBL" id="GAD56613.1"/>
    </source>
</evidence>
<dbReference type="Proteomes" id="UP000016566">
    <property type="component" value="Unassembled WGS sequence"/>
</dbReference>
<accession>U3APE6</accession>
<gene>
    <name evidence="12" type="ORF">MBELCI_2665</name>
</gene>
<keyword evidence="6" id="KW-0249">Electron transport</keyword>
<sequence length="141" mass="15196">MRLTATLVLGLFMATPALAETHLVQMLNRDAAGDMMVFEPAYLEIAPGDSVTFVPTERSHNAESVDDMLPEGAESWVGKRDEEITVSFDQPGYYGFKCKPHEAMGMVGLIRVGDPDTVPGIGKLRGKGNDRMQALLAQAGG</sequence>
<feature type="binding site" evidence="9">
    <location>
        <position position="106"/>
    </location>
    <ligand>
        <name>Cu cation</name>
        <dbReference type="ChEBI" id="CHEBI:23378"/>
    </ligand>
</feature>
<feature type="domain" description="Blue (type 1) copper" evidence="11">
    <location>
        <begin position="28"/>
        <end position="112"/>
    </location>
</feature>
<feature type="binding site" evidence="9">
    <location>
        <position position="101"/>
    </location>
    <ligand>
        <name>Cu cation</name>
        <dbReference type="ChEBI" id="CHEBI:23378"/>
    </ligand>
</feature>
<feature type="signal peptide" evidence="10">
    <location>
        <begin position="1"/>
        <end position="19"/>
    </location>
</feature>
<keyword evidence="4 9" id="KW-0479">Metal-binding</keyword>
<feature type="binding site" evidence="9">
    <location>
        <position position="98"/>
    </location>
    <ligand>
        <name>Cu cation</name>
        <dbReference type="ChEBI" id="CHEBI:23378"/>
    </ligand>
</feature>
<dbReference type="GO" id="GO:0009055">
    <property type="term" value="F:electron transfer activity"/>
    <property type="evidence" value="ECO:0007669"/>
    <property type="project" value="InterPro"/>
</dbReference>
<dbReference type="InterPro" id="IPR000923">
    <property type="entry name" value="BlueCu_1"/>
</dbReference>
<keyword evidence="7 9" id="KW-0186">Copper</keyword>
<organism evidence="12 13">
    <name type="scientific">Limimaricola cinnabarinus LL-001</name>
    <dbReference type="NCBI Taxonomy" id="1337093"/>
    <lineage>
        <taxon>Bacteria</taxon>
        <taxon>Pseudomonadati</taxon>
        <taxon>Pseudomonadota</taxon>
        <taxon>Alphaproteobacteria</taxon>
        <taxon>Rhodobacterales</taxon>
        <taxon>Paracoccaceae</taxon>
        <taxon>Limimaricola</taxon>
    </lineage>
</organism>
<dbReference type="SUPFAM" id="SSF49503">
    <property type="entry name" value="Cupredoxins"/>
    <property type="match status" value="1"/>
</dbReference>
<evidence type="ECO:0000256" key="4">
    <source>
        <dbReference type="ARBA" id="ARBA00022723"/>
    </source>
</evidence>
<keyword evidence="13" id="KW-1185">Reference proteome</keyword>
<dbReference type="InterPro" id="IPR012745">
    <property type="entry name" value="Pseudoazurin"/>
</dbReference>
<dbReference type="NCBIfam" id="TIGR02375">
    <property type="entry name" value="pseudoazurin"/>
    <property type="match status" value="1"/>
</dbReference>
<evidence type="ECO:0000256" key="9">
    <source>
        <dbReference type="PIRSR" id="PIRSR602386-1"/>
    </source>
</evidence>
<dbReference type="RefSeq" id="WP_021694714.1">
    <property type="nucleotide sequence ID" value="NZ_BATB01000042.1"/>
</dbReference>
<dbReference type="PRINTS" id="PR00156">
    <property type="entry name" value="COPPERBLUE"/>
</dbReference>
<evidence type="ECO:0000313" key="13">
    <source>
        <dbReference type="Proteomes" id="UP000016566"/>
    </source>
</evidence>
<dbReference type="AlphaFoldDB" id="U3APE6"/>
<dbReference type="InterPro" id="IPR008972">
    <property type="entry name" value="Cupredoxin"/>
</dbReference>
<comment type="subcellular location">
    <subcellularLocation>
        <location evidence="1">Periplasm</location>
    </subcellularLocation>
</comment>
<dbReference type="PROSITE" id="PS00196">
    <property type="entry name" value="COPPER_BLUE"/>
    <property type="match status" value="1"/>
</dbReference>
<comment type="cofactor">
    <cofactor evidence="9">
        <name>Cu cation</name>
        <dbReference type="ChEBI" id="CHEBI:23378"/>
    </cofactor>
    <text evidence="9">Binds 1 copper ion per subunit.</text>
</comment>
<dbReference type="GO" id="GO:0005507">
    <property type="term" value="F:copper ion binding"/>
    <property type="evidence" value="ECO:0007669"/>
    <property type="project" value="UniProtKB-UniRule"/>
</dbReference>
<keyword evidence="3" id="KW-0813">Transport</keyword>
<evidence type="ECO:0000256" key="8">
    <source>
        <dbReference type="NCBIfam" id="TIGR02375"/>
    </source>
</evidence>
<dbReference type="Gene3D" id="2.60.40.420">
    <property type="entry name" value="Cupredoxins - blue copper proteins"/>
    <property type="match status" value="1"/>
</dbReference>
<name>U3APE6_9RHOB</name>
<feature type="chain" id="PRO_5004638003" description="Pseudoazurin" evidence="10">
    <location>
        <begin position="20"/>
        <end position="141"/>
    </location>
</feature>
<dbReference type="eggNOG" id="COG3794">
    <property type="taxonomic scope" value="Bacteria"/>
</dbReference>
<evidence type="ECO:0000256" key="1">
    <source>
        <dbReference type="ARBA" id="ARBA00004418"/>
    </source>
</evidence>
<evidence type="ECO:0000256" key="5">
    <source>
        <dbReference type="ARBA" id="ARBA00022764"/>
    </source>
</evidence>
<evidence type="ECO:0000256" key="3">
    <source>
        <dbReference type="ARBA" id="ARBA00022448"/>
    </source>
</evidence>
<evidence type="ECO:0000256" key="7">
    <source>
        <dbReference type="ARBA" id="ARBA00023008"/>
    </source>
</evidence>
<evidence type="ECO:0000256" key="2">
    <source>
        <dbReference type="ARBA" id="ARBA00016984"/>
    </source>
</evidence>
<dbReference type="OrthoDB" id="7510199at2"/>
<dbReference type="CDD" id="cd04218">
    <property type="entry name" value="Pseudoazurin"/>
    <property type="match status" value="1"/>
</dbReference>
<dbReference type="Pfam" id="PF00127">
    <property type="entry name" value="Copper-bind"/>
    <property type="match status" value="1"/>
</dbReference>
<evidence type="ECO:0000259" key="11">
    <source>
        <dbReference type="Pfam" id="PF00127"/>
    </source>
</evidence>
<dbReference type="STRING" id="1337093.MBELCI_2665"/>
<dbReference type="InterPro" id="IPR028871">
    <property type="entry name" value="BlueCu_1_BS"/>
</dbReference>
<dbReference type="EMBL" id="BATB01000042">
    <property type="protein sequence ID" value="GAD56613.1"/>
    <property type="molecule type" value="Genomic_DNA"/>
</dbReference>
<dbReference type="PRINTS" id="PR00155">
    <property type="entry name" value="AMICYANIN"/>
</dbReference>
<comment type="caution">
    <text evidence="12">The sequence shown here is derived from an EMBL/GenBank/DDBJ whole genome shotgun (WGS) entry which is preliminary data.</text>
</comment>
<dbReference type="InterPro" id="IPR002386">
    <property type="entry name" value="Amicyanin/Pseudoazurin"/>
</dbReference>
<protein>
    <recommendedName>
        <fullName evidence="2 8">Pseudoazurin</fullName>
    </recommendedName>
</protein>
<keyword evidence="10" id="KW-0732">Signal</keyword>
<reference evidence="12" key="1">
    <citation type="journal article" date="2013" name="Genome Announc.">
        <title>Draft Genome Sequence of Loktanella cinnabarina LL-001T, Isolated from Deep-Sea Floor Sediment.</title>
        <authorList>
            <person name="Nishi S."/>
            <person name="Tsubouchi T."/>
            <person name="Takaki Y."/>
            <person name="Koyanagi R."/>
            <person name="Satoh N."/>
            <person name="Maruyama T."/>
            <person name="Hatada Y."/>
        </authorList>
    </citation>
    <scope>NUCLEOTIDE SEQUENCE [LARGE SCALE GENOMIC DNA]</scope>
    <source>
        <strain evidence="12">LL-001</strain>
    </source>
</reference>